<dbReference type="InterPro" id="IPR007492">
    <property type="entry name" value="LytTR_DNA-bd_dom"/>
</dbReference>
<dbReference type="Proteomes" id="UP000289794">
    <property type="component" value="Chromosome"/>
</dbReference>
<dbReference type="PROSITE" id="PS50110">
    <property type="entry name" value="RESPONSE_REGULATORY"/>
    <property type="match status" value="1"/>
</dbReference>
<feature type="modified residue" description="4-aspartylphosphate" evidence="3">
    <location>
        <position position="59"/>
    </location>
</feature>
<dbReference type="KEGG" id="bpro:PMF13cell1_02888"/>
<dbReference type="InterPro" id="IPR011006">
    <property type="entry name" value="CheY-like_superfamily"/>
</dbReference>
<dbReference type="Pfam" id="PF00072">
    <property type="entry name" value="Response_reg"/>
    <property type="match status" value="1"/>
</dbReference>
<organism evidence="5 6">
    <name type="scientific">Blautia producta</name>
    <dbReference type="NCBI Taxonomy" id="33035"/>
    <lineage>
        <taxon>Bacteria</taxon>
        <taxon>Bacillati</taxon>
        <taxon>Bacillota</taxon>
        <taxon>Clostridia</taxon>
        <taxon>Lachnospirales</taxon>
        <taxon>Lachnospiraceae</taxon>
        <taxon>Blautia</taxon>
    </lineage>
</organism>
<keyword evidence="3" id="KW-0597">Phosphoprotein</keyword>
<dbReference type="AlphaFoldDB" id="A0A4P6LZE2"/>
<evidence type="ECO:0000256" key="2">
    <source>
        <dbReference type="ARBA" id="ARBA00024867"/>
    </source>
</evidence>
<accession>A0A4P6LZE2</accession>
<gene>
    <name evidence="5" type="primary">ypdB_3</name>
    <name evidence="5" type="ORF">PMF13cell1_02888</name>
</gene>
<dbReference type="Gene3D" id="3.40.50.2300">
    <property type="match status" value="1"/>
</dbReference>
<dbReference type="InterPro" id="IPR001789">
    <property type="entry name" value="Sig_transdc_resp-reg_receiver"/>
</dbReference>
<protein>
    <recommendedName>
        <fullName evidence="1">Stage 0 sporulation protein A homolog</fullName>
    </recommendedName>
</protein>
<reference evidence="5 6" key="1">
    <citation type="submission" date="2019-01" db="EMBL/GenBank/DDBJ databases">
        <title>PMF-metabolizing Aryl O-demethylase.</title>
        <authorList>
            <person name="Kim M."/>
        </authorList>
    </citation>
    <scope>NUCLEOTIDE SEQUENCE [LARGE SCALE GENOMIC DNA]</scope>
    <source>
        <strain evidence="5 6">PMF1</strain>
    </source>
</reference>
<dbReference type="GO" id="GO:0000156">
    <property type="term" value="F:phosphorelay response regulator activity"/>
    <property type="evidence" value="ECO:0007669"/>
    <property type="project" value="InterPro"/>
</dbReference>
<dbReference type="SUPFAM" id="SSF52172">
    <property type="entry name" value="CheY-like"/>
    <property type="match status" value="1"/>
</dbReference>
<dbReference type="Pfam" id="PF04397">
    <property type="entry name" value="LytTR"/>
    <property type="match status" value="1"/>
</dbReference>
<evidence type="ECO:0000256" key="3">
    <source>
        <dbReference type="PROSITE-ProRule" id="PRU00169"/>
    </source>
</evidence>
<sequence>MRIAIIDDLLADLEYLRSNVCRWADEHAVPLIPGPALFENGETFLEQFQKDRYDIIFLDIFMEGMNGMDTARRIRKCDDACRLVFTTTSAEYAVDSYEVDSSYYLVKPYSYEKLSLALDRCSAAFLEQGQFIIVPDRGSDRKLFLHPISWTEYADRRILVHMRDGTTLTVSMNQGEFAEQLLEYPYFCDCMKGILVNFEAVDKLYSDHFLLKDGTLVPISRLKYRNVREQFSDYSFAQARGGY</sequence>
<dbReference type="RefSeq" id="WP_130181159.1">
    <property type="nucleotide sequence ID" value="NZ_CP035945.1"/>
</dbReference>
<dbReference type="EMBL" id="CP035945">
    <property type="protein sequence ID" value="QBE97332.1"/>
    <property type="molecule type" value="Genomic_DNA"/>
</dbReference>
<evidence type="ECO:0000313" key="6">
    <source>
        <dbReference type="Proteomes" id="UP000289794"/>
    </source>
</evidence>
<evidence type="ECO:0000259" key="4">
    <source>
        <dbReference type="PROSITE" id="PS50110"/>
    </source>
</evidence>
<dbReference type="PANTHER" id="PTHR37299:SF1">
    <property type="entry name" value="STAGE 0 SPORULATION PROTEIN A HOMOLOG"/>
    <property type="match status" value="1"/>
</dbReference>
<evidence type="ECO:0000256" key="1">
    <source>
        <dbReference type="ARBA" id="ARBA00018672"/>
    </source>
</evidence>
<evidence type="ECO:0000313" key="5">
    <source>
        <dbReference type="EMBL" id="QBE97332.1"/>
    </source>
</evidence>
<comment type="function">
    <text evidence="2">May play the central regulatory role in sporulation. It may be an element of the effector pathway responsible for the activation of sporulation genes in response to nutritional stress. Spo0A may act in concert with spo0H (a sigma factor) to control the expression of some genes that are critical to the sporulation process.</text>
</comment>
<dbReference type="SMART" id="SM00850">
    <property type="entry name" value="LytTR"/>
    <property type="match status" value="1"/>
</dbReference>
<proteinExistence type="predicted"/>
<dbReference type="SMART" id="SM00448">
    <property type="entry name" value="REC"/>
    <property type="match status" value="1"/>
</dbReference>
<dbReference type="InterPro" id="IPR046947">
    <property type="entry name" value="LytR-like"/>
</dbReference>
<dbReference type="PANTHER" id="PTHR37299">
    <property type="entry name" value="TRANSCRIPTIONAL REGULATOR-RELATED"/>
    <property type="match status" value="1"/>
</dbReference>
<feature type="domain" description="Response regulatory" evidence="4">
    <location>
        <begin position="2"/>
        <end position="122"/>
    </location>
</feature>
<name>A0A4P6LZE2_9FIRM</name>
<dbReference type="Gene3D" id="2.40.50.1020">
    <property type="entry name" value="LytTr DNA-binding domain"/>
    <property type="match status" value="1"/>
</dbReference>
<dbReference type="GO" id="GO:0003677">
    <property type="term" value="F:DNA binding"/>
    <property type="evidence" value="ECO:0007669"/>
    <property type="project" value="InterPro"/>
</dbReference>